<accession>A0A7Z0D774</accession>
<dbReference type="RefSeq" id="WP_179444136.1">
    <property type="nucleotide sequence ID" value="NZ_JACBZS010000001.1"/>
</dbReference>
<evidence type="ECO:0000313" key="7">
    <source>
        <dbReference type="Proteomes" id="UP000527616"/>
    </source>
</evidence>
<evidence type="ECO:0000256" key="4">
    <source>
        <dbReference type="SAM" id="MobiDB-lite"/>
    </source>
</evidence>
<dbReference type="Pfam" id="PF13416">
    <property type="entry name" value="SBP_bac_8"/>
    <property type="match status" value="1"/>
</dbReference>
<keyword evidence="3 5" id="KW-0732">Signal</keyword>
<dbReference type="Gene3D" id="3.40.190.10">
    <property type="entry name" value="Periplasmic binding protein-like II"/>
    <property type="match status" value="2"/>
</dbReference>
<keyword evidence="7" id="KW-1185">Reference proteome</keyword>
<evidence type="ECO:0000256" key="2">
    <source>
        <dbReference type="ARBA" id="ARBA00022448"/>
    </source>
</evidence>
<reference evidence="6 7" key="1">
    <citation type="submission" date="2020-07" db="EMBL/GenBank/DDBJ databases">
        <title>Sequencing the genomes of 1000 actinobacteria strains.</title>
        <authorList>
            <person name="Klenk H.-P."/>
        </authorList>
    </citation>
    <scope>NUCLEOTIDE SEQUENCE [LARGE SCALE GENOMIC DNA]</scope>
    <source>
        <strain evidence="6 7">DSM 103164</strain>
    </source>
</reference>
<dbReference type="PANTHER" id="PTHR43649">
    <property type="entry name" value="ARABINOSE-BINDING PROTEIN-RELATED"/>
    <property type="match status" value="1"/>
</dbReference>
<dbReference type="PROSITE" id="PS51257">
    <property type="entry name" value="PROKAR_LIPOPROTEIN"/>
    <property type="match status" value="1"/>
</dbReference>
<comment type="similarity">
    <text evidence="1">Belongs to the bacterial solute-binding protein 1 family.</text>
</comment>
<evidence type="ECO:0000313" key="6">
    <source>
        <dbReference type="EMBL" id="NYI70152.1"/>
    </source>
</evidence>
<feature type="signal peptide" evidence="5">
    <location>
        <begin position="1"/>
        <end position="34"/>
    </location>
</feature>
<organism evidence="6 7">
    <name type="scientific">Naumannella cuiyingiana</name>
    <dbReference type="NCBI Taxonomy" id="1347891"/>
    <lineage>
        <taxon>Bacteria</taxon>
        <taxon>Bacillati</taxon>
        <taxon>Actinomycetota</taxon>
        <taxon>Actinomycetes</taxon>
        <taxon>Propionibacteriales</taxon>
        <taxon>Propionibacteriaceae</taxon>
        <taxon>Naumannella</taxon>
    </lineage>
</organism>
<proteinExistence type="inferred from homology"/>
<keyword evidence="2" id="KW-0813">Transport</keyword>
<evidence type="ECO:0000256" key="3">
    <source>
        <dbReference type="ARBA" id="ARBA00022729"/>
    </source>
</evidence>
<comment type="caution">
    <text evidence="6">The sequence shown here is derived from an EMBL/GenBank/DDBJ whole genome shotgun (WGS) entry which is preliminary data.</text>
</comment>
<evidence type="ECO:0000256" key="5">
    <source>
        <dbReference type="SAM" id="SignalP"/>
    </source>
</evidence>
<name>A0A7Z0D774_9ACTN</name>
<dbReference type="InterPro" id="IPR050490">
    <property type="entry name" value="Bact_solute-bd_prot1"/>
</dbReference>
<dbReference type="InterPro" id="IPR006059">
    <property type="entry name" value="SBP"/>
</dbReference>
<feature type="chain" id="PRO_5030932026" evidence="5">
    <location>
        <begin position="35"/>
        <end position="452"/>
    </location>
</feature>
<dbReference type="Proteomes" id="UP000527616">
    <property type="component" value="Unassembled WGS sequence"/>
</dbReference>
<dbReference type="AlphaFoldDB" id="A0A7Z0D774"/>
<evidence type="ECO:0000256" key="1">
    <source>
        <dbReference type="ARBA" id="ARBA00008520"/>
    </source>
</evidence>
<gene>
    <name evidence="6" type="ORF">GGQ54_000712</name>
</gene>
<sequence length="452" mass="48256">MGTNRTAVRRPAGRAVRAAAGVAIVSALALTAAACGGTPPPGDQPGGDTETAAGPDFTQRGPIKYVQGKDTSGNLQNQIDAWNKDNPDEKVELVELPDNADQQRAQMIQNAQTRSPEYTVLSLDVVWTAEFAANSYVDPLPADQFDMASFLQPTVDGATYFDQLYGIPGTGDGGLLYYRSDLLKEAGVAQPPTTWQEMKDACAAVKSKVSDAKDMGCFAGQYQKYEGLTVNVAEAVDSAGGALVDAQGVPTANSPQSVEGLNFLGESFADGTIPKEAITWQEEQGRQAFQDGKLIFHRNWPYAFALMSKSDGSSKVNGKFEVAPLPGKDGPGVSSLGGHNFAISSFAENKGTALDFIKYMTSAETQKANTLATSLAPTLTALYDDPELNKKYPYMPTLKASIESAKPRPKVVQYGDVTLAIQDATYPVMQGDSTAADAMNQLQPRLEQLIQR</sequence>
<protein>
    <submittedName>
        <fullName evidence="6">Multiple sugar transport system substrate-binding protein</fullName>
    </submittedName>
</protein>
<dbReference type="EMBL" id="JACBZS010000001">
    <property type="protein sequence ID" value="NYI70152.1"/>
    <property type="molecule type" value="Genomic_DNA"/>
</dbReference>
<dbReference type="PANTHER" id="PTHR43649:SF34">
    <property type="entry name" value="ABC TRANSPORTER PERIPLASMIC-BINDING PROTEIN YCJN-RELATED"/>
    <property type="match status" value="1"/>
</dbReference>
<dbReference type="CDD" id="cd14750">
    <property type="entry name" value="PBP2_TMBP"/>
    <property type="match status" value="1"/>
</dbReference>
<dbReference type="SUPFAM" id="SSF53850">
    <property type="entry name" value="Periplasmic binding protein-like II"/>
    <property type="match status" value="1"/>
</dbReference>
<keyword evidence="6" id="KW-0762">Sugar transport</keyword>
<feature type="region of interest" description="Disordered" evidence="4">
    <location>
        <begin position="36"/>
        <end position="61"/>
    </location>
</feature>